<dbReference type="InterPro" id="IPR020941">
    <property type="entry name" value="SUFU-like_domain"/>
</dbReference>
<dbReference type="EMBL" id="QPMM01000008">
    <property type="protein sequence ID" value="RFS21415.1"/>
    <property type="molecule type" value="Genomic_DNA"/>
</dbReference>
<comment type="caution">
    <text evidence="2">The sequence shown here is derived from an EMBL/GenBank/DDBJ whole genome shotgun (WGS) entry which is preliminary data.</text>
</comment>
<sequence>MMEPVILIETSNHSRTLTAVVEQDDRVAYFYLFPSELLTTKYSPRPCWLRNLKPAPEKRDTAAMKEGLAPMLEARYCNHPTGKPALEANRLSIVWTPEGDGAAVLYDNEILGVIPGWTLYSDEQNVAYAADCIGAGEDDQLMPLGARGKNAMYQKVDEAIAFQEEWATETSQAWGKLQEEYLKNYESVFGPLRKYYAIDGGQWPPMGLGRFEKDGIVYFLSLGIGIRPMPWIELLYNDRATGFRRMELAWAIKKDDFSETEIMEMAGLISSVADRPWKLITWLGVGHTILSQELPKPFESVIVTKADSQITVPMPELYGDQVNLFWLLPITELERTYAHHLPDAGHLLITKLAENGIHYITTRRAELPFD</sequence>
<evidence type="ECO:0000259" key="1">
    <source>
        <dbReference type="Pfam" id="PF05076"/>
    </source>
</evidence>
<feature type="domain" description="Suppressor of fused-like" evidence="1">
    <location>
        <begin position="211"/>
        <end position="360"/>
    </location>
</feature>
<protein>
    <submittedName>
        <fullName evidence="2">Suppressor of fused domain protein</fullName>
    </submittedName>
</protein>
<accession>A0A3E1Y8B5</accession>
<proteinExistence type="predicted"/>
<dbReference type="Pfam" id="PF05076">
    <property type="entry name" value="SUFU"/>
    <property type="match status" value="1"/>
</dbReference>
<evidence type="ECO:0000313" key="3">
    <source>
        <dbReference type="Proteomes" id="UP000260644"/>
    </source>
</evidence>
<gene>
    <name evidence="2" type="ORF">DVR12_16080</name>
</gene>
<organism evidence="2 3">
    <name type="scientific">Chitinophaga silvatica</name>
    <dbReference type="NCBI Taxonomy" id="2282649"/>
    <lineage>
        <taxon>Bacteria</taxon>
        <taxon>Pseudomonadati</taxon>
        <taxon>Bacteroidota</taxon>
        <taxon>Chitinophagia</taxon>
        <taxon>Chitinophagales</taxon>
        <taxon>Chitinophagaceae</taxon>
        <taxon>Chitinophaga</taxon>
    </lineage>
</organism>
<reference evidence="2 3" key="1">
    <citation type="submission" date="2018-07" db="EMBL/GenBank/DDBJ databases">
        <title>Chitinophaga K2CV101002-2 sp. nov., isolated from a monsoon evergreen broad-leaved forest soil.</title>
        <authorList>
            <person name="Lv Y."/>
        </authorList>
    </citation>
    <scope>NUCLEOTIDE SEQUENCE [LARGE SCALE GENOMIC DNA]</scope>
    <source>
        <strain evidence="2 3">GDMCC 1.1288</strain>
    </source>
</reference>
<dbReference type="Proteomes" id="UP000260644">
    <property type="component" value="Unassembled WGS sequence"/>
</dbReference>
<evidence type="ECO:0000313" key="2">
    <source>
        <dbReference type="EMBL" id="RFS21415.1"/>
    </source>
</evidence>
<keyword evidence="3" id="KW-1185">Reference proteome</keyword>
<dbReference type="OrthoDB" id="333049at2"/>
<dbReference type="AlphaFoldDB" id="A0A3E1Y8B5"/>
<dbReference type="RefSeq" id="WP_116976826.1">
    <property type="nucleotide sequence ID" value="NZ_QPMM01000008.1"/>
</dbReference>
<name>A0A3E1Y8B5_9BACT</name>